<feature type="transmembrane region" description="Helical" evidence="5">
    <location>
        <begin position="148"/>
        <end position="166"/>
    </location>
</feature>
<dbReference type="PANTHER" id="PTHR32089">
    <property type="entry name" value="METHYL-ACCEPTING CHEMOTAXIS PROTEIN MCPB"/>
    <property type="match status" value="1"/>
</dbReference>
<dbReference type="RefSeq" id="WP_138988993.1">
    <property type="nucleotide sequence ID" value="NZ_CP043869.1"/>
</dbReference>
<dbReference type="InterPro" id="IPR000014">
    <property type="entry name" value="PAS"/>
</dbReference>
<dbReference type="GO" id="GO:0016020">
    <property type="term" value="C:membrane"/>
    <property type="evidence" value="ECO:0007669"/>
    <property type="project" value="UniProtKB-SubCell"/>
</dbReference>
<comment type="similarity">
    <text evidence="3">Belongs to the methyl-accepting chemotaxis (MCP) protein family.</text>
</comment>
<dbReference type="KEGG" id="ncu:F0U83_14745"/>
<comment type="subcellular location">
    <subcellularLocation>
        <location evidence="1">Membrane</location>
    </subcellularLocation>
</comment>
<dbReference type="PROSITE" id="PS50111">
    <property type="entry name" value="CHEMOTAXIS_TRANSDUC_2"/>
    <property type="match status" value="1"/>
</dbReference>
<dbReference type="Pfam" id="PF00015">
    <property type="entry name" value="MCPsignal"/>
    <property type="match status" value="1"/>
</dbReference>
<dbReference type="FunFam" id="1.10.287.950:FF:000001">
    <property type="entry name" value="Methyl-accepting chemotaxis sensory transducer"/>
    <property type="match status" value="1"/>
</dbReference>
<dbReference type="SMART" id="SM00086">
    <property type="entry name" value="PAC"/>
    <property type="match status" value="1"/>
</dbReference>
<evidence type="ECO:0000259" key="7">
    <source>
        <dbReference type="PROSITE" id="PS50112"/>
    </source>
</evidence>
<dbReference type="NCBIfam" id="TIGR00229">
    <property type="entry name" value="sensory_box"/>
    <property type="match status" value="1"/>
</dbReference>
<dbReference type="InterPro" id="IPR001610">
    <property type="entry name" value="PAC"/>
</dbReference>
<dbReference type="GO" id="GO:0007165">
    <property type="term" value="P:signal transduction"/>
    <property type="evidence" value="ECO:0007669"/>
    <property type="project" value="UniProtKB-KW"/>
</dbReference>
<dbReference type="Gene3D" id="1.10.287.950">
    <property type="entry name" value="Methyl-accepting chemotaxis protein"/>
    <property type="match status" value="1"/>
</dbReference>
<keyword evidence="5" id="KW-0472">Membrane</keyword>
<feature type="domain" description="Methyl-accepting transducer" evidence="6">
    <location>
        <begin position="245"/>
        <end position="481"/>
    </location>
</feature>
<dbReference type="Proteomes" id="UP000324760">
    <property type="component" value="Chromosome"/>
</dbReference>
<evidence type="ECO:0000313" key="9">
    <source>
        <dbReference type="Proteomes" id="UP000324760"/>
    </source>
</evidence>
<evidence type="ECO:0000256" key="5">
    <source>
        <dbReference type="SAM" id="Phobius"/>
    </source>
</evidence>
<dbReference type="InterPro" id="IPR035965">
    <property type="entry name" value="PAS-like_dom_sf"/>
</dbReference>
<dbReference type="Pfam" id="PF08447">
    <property type="entry name" value="PAS_3"/>
    <property type="match status" value="1"/>
</dbReference>
<dbReference type="PROSITE" id="PS50112">
    <property type="entry name" value="PAS"/>
    <property type="match status" value="1"/>
</dbReference>
<proteinExistence type="inferred from homology"/>
<feature type="domain" description="PAS" evidence="7">
    <location>
        <begin position="19"/>
        <end position="50"/>
    </location>
</feature>
<gene>
    <name evidence="8" type="ORF">F0U83_14745</name>
</gene>
<dbReference type="PANTHER" id="PTHR32089:SF74">
    <property type="entry name" value="METHYL-ACCEPTING CHEMOTAXIS PROTEIN AER"/>
    <property type="match status" value="1"/>
</dbReference>
<evidence type="ECO:0000313" key="8">
    <source>
        <dbReference type="EMBL" id="QEQ97871.1"/>
    </source>
</evidence>
<dbReference type="SUPFAM" id="SSF55785">
    <property type="entry name" value="PYP-like sensor domain (PAS domain)"/>
    <property type="match status" value="1"/>
</dbReference>
<dbReference type="OrthoDB" id="5675566at2"/>
<keyword evidence="9" id="KW-1185">Reference proteome</keyword>
<sequence>MVTGLTGKAVHIPLNHRLISTTDLKGVITYANDDFVSVSGFTREELVGQQHSIVRHPFMPKVAFADLWKTVAQDKAWRGIVVNRCKNGDYYWVDAYVTPIYRDGKKVGYQSVRVAPPSALVTRTYDLYSAINNKKPVSFTSRSTMRKVCVSLLFISVLFASFLSIKELWVELVGFLLTQVSAAGILYFLLLQPLGRTKRSSATVVENVLIQKVFSDSMDEWGQVQLALMMESARIRTVLGRVEDYSGELDKTVQVTEKVIRRTREGLLQQDQETDMVATAVTQLASSAVEIANNMSDTSAVIQEAHQSADQGTRYLKQMVSSSLSISEEVSEAAEEALLLKERTKEIEHVIEVISSIAEQTNLLALNAAIEAARAGEYGRGFAVVADEVRTLATRTKESTNSVRETVLGIVNAVSAVVNKLETSKGSVDESRQLSDEVSQMFLALKHAIEGIAERSISVSSAAEQQTAVIDEIQKNVECLRSLSANNAAFSDQSEVTSKELREMQAQLTSMVKAFDQS</sequence>
<reference evidence="8 9" key="1">
    <citation type="journal article" date="2019" name="Biochem. Eng. J.">
        <title>Metabolic engineering of the marine bacteria Neptunomonas concharum for the production of acetoin and meso-2,3-butanediol from acetate.</title>
        <authorList>
            <person name="Li W."/>
            <person name="Pu N."/>
            <person name="Liu C.-X."/>
            <person name="Yuan Q.-P."/>
            <person name="Li Z.-J."/>
        </authorList>
    </citation>
    <scope>NUCLEOTIDE SEQUENCE [LARGE SCALE GENOMIC DNA]</scope>
    <source>
        <strain evidence="8 9">JCM17730</strain>
    </source>
</reference>
<keyword evidence="5" id="KW-1133">Transmembrane helix</keyword>
<dbReference type="CDD" id="cd00130">
    <property type="entry name" value="PAS"/>
    <property type="match status" value="1"/>
</dbReference>
<dbReference type="SMART" id="SM00283">
    <property type="entry name" value="MA"/>
    <property type="match status" value="1"/>
</dbReference>
<dbReference type="Gene3D" id="3.30.450.20">
    <property type="entry name" value="PAS domain"/>
    <property type="match status" value="1"/>
</dbReference>
<dbReference type="GO" id="GO:0006935">
    <property type="term" value="P:chemotaxis"/>
    <property type="evidence" value="ECO:0007669"/>
    <property type="project" value="UniProtKB-ARBA"/>
</dbReference>
<evidence type="ECO:0000256" key="2">
    <source>
        <dbReference type="ARBA" id="ARBA00023224"/>
    </source>
</evidence>
<name>A0A5P1RF27_9GAMM</name>
<evidence type="ECO:0000256" key="1">
    <source>
        <dbReference type="ARBA" id="ARBA00004370"/>
    </source>
</evidence>
<organism evidence="8 9">
    <name type="scientific">Neptunomonas concharum</name>
    <dbReference type="NCBI Taxonomy" id="1031538"/>
    <lineage>
        <taxon>Bacteria</taxon>
        <taxon>Pseudomonadati</taxon>
        <taxon>Pseudomonadota</taxon>
        <taxon>Gammaproteobacteria</taxon>
        <taxon>Oceanospirillales</taxon>
        <taxon>Oceanospirillaceae</taxon>
        <taxon>Neptunomonas</taxon>
    </lineage>
</organism>
<evidence type="ECO:0000256" key="3">
    <source>
        <dbReference type="ARBA" id="ARBA00029447"/>
    </source>
</evidence>
<dbReference type="SUPFAM" id="SSF58104">
    <property type="entry name" value="Methyl-accepting chemotaxis protein (MCP) signaling domain"/>
    <property type="match status" value="1"/>
</dbReference>
<dbReference type="InterPro" id="IPR013655">
    <property type="entry name" value="PAS_fold_3"/>
</dbReference>
<evidence type="ECO:0000259" key="6">
    <source>
        <dbReference type="PROSITE" id="PS50111"/>
    </source>
</evidence>
<dbReference type="CDD" id="cd11386">
    <property type="entry name" value="MCP_signal"/>
    <property type="match status" value="1"/>
</dbReference>
<keyword evidence="2 4" id="KW-0807">Transducer</keyword>
<feature type="transmembrane region" description="Helical" evidence="5">
    <location>
        <begin position="172"/>
        <end position="191"/>
    </location>
</feature>
<keyword evidence="5" id="KW-0812">Transmembrane</keyword>
<dbReference type="AlphaFoldDB" id="A0A5P1RF27"/>
<accession>A0A5P1RF27</accession>
<evidence type="ECO:0000256" key="4">
    <source>
        <dbReference type="PROSITE-ProRule" id="PRU00284"/>
    </source>
</evidence>
<dbReference type="EMBL" id="CP043869">
    <property type="protein sequence ID" value="QEQ97871.1"/>
    <property type="molecule type" value="Genomic_DNA"/>
</dbReference>
<dbReference type="InterPro" id="IPR004089">
    <property type="entry name" value="MCPsignal_dom"/>
</dbReference>
<protein>
    <submittedName>
        <fullName evidence="8">PAS domain-containing protein</fullName>
    </submittedName>
</protein>